<keyword evidence="1" id="KW-0812">Transmembrane</keyword>
<gene>
    <name evidence="2" type="ORF">TSACC_3489</name>
</gene>
<accession>A0A146GFK8</accession>
<dbReference type="InterPro" id="IPR012902">
    <property type="entry name" value="N_methyl_site"/>
</dbReference>
<dbReference type="InParanoid" id="A0A146GFK8"/>
<comment type="caution">
    <text evidence="2">The sequence shown here is derived from an EMBL/GenBank/DDBJ whole genome shotgun (WGS) entry which is preliminary data.</text>
</comment>
<organism evidence="2 3">
    <name type="scientific">Terrimicrobium sacchariphilum</name>
    <dbReference type="NCBI Taxonomy" id="690879"/>
    <lineage>
        <taxon>Bacteria</taxon>
        <taxon>Pseudomonadati</taxon>
        <taxon>Verrucomicrobiota</taxon>
        <taxon>Terrimicrobiia</taxon>
        <taxon>Terrimicrobiales</taxon>
        <taxon>Terrimicrobiaceae</taxon>
        <taxon>Terrimicrobium</taxon>
    </lineage>
</organism>
<protein>
    <submittedName>
        <fullName evidence="2">Prepilin-type N-terminal cleavage/methylation domain-containing protein</fullName>
    </submittedName>
</protein>
<name>A0A146GFK8_TERSA</name>
<evidence type="ECO:0000256" key="1">
    <source>
        <dbReference type="SAM" id="Phobius"/>
    </source>
</evidence>
<keyword evidence="3" id="KW-1185">Reference proteome</keyword>
<dbReference type="EMBL" id="BDCO01000003">
    <property type="protein sequence ID" value="GAT35424.1"/>
    <property type="molecule type" value="Genomic_DNA"/>
</dbReference>
<keyword evidence="1" id="KW-1133">Transmembrane helix</keyword>
<sequence length="292" mass="31999">MSVGRHACRGGVEIRRHSRAGFTIIEMLVAVAVFTMLLVLITMLFKNASALVTANSRRLDADTQARQLLDRLAVDLAQMLKRDDVDYFMKSSMSPQSGNDQMAFFSEVPGYFSSSSSSQSPMSLVAYRVNDSASSGRLHSVERLGKGLEWGGTSGSGGKMAFLPLTIKGLWPQAANNSADDDYEQLGTDIFRFEYFYLLQDGTLSTDFPKSINDVAGICVVVAVIDPKSRAIVSDDRLATLAGRMADFDNSMKTGELEKKWRDAIDTSDLPKAALSSVRVYGRTFYLNPLAL</sequence>
<evidence type="ECO:0000313" key="2">
    <source>
        <dbReference type="EMBL" id="GAT35424.1"/>
    </source>
</evidence>
<dbReference type="OrthoDB" id="183998at2"/>
<dbReference type="NCBIfam" id="TIGR02532">
    <property type="entry name" value="IV_pilin_GFxxxE"/>
    <property type="match status" value="1"/>
</dbReference>
<reference evidence="3" key="1">
    <citation type="journal article" date="2017" name="Genome Announc.">
        <title>Draft Genome Sequence of Terrimicrobium sacchariphilum NM-5T, a Facultative Anaerobic Soil Bacterium of the Class Spartobacteria.</title>
        <authorList>
            <person name="Qiu Y.L."/>
            <person name="Tourlousse D.M."/>
            <person name="Matsuura N."/>
            <person name="Ohashi A."/>
            <person name="Sekiguchi Y."/>
        </authorList>
    </citation>
    <scope>NUCLEOTIDE SEQUENCE [LARGE SCALE GENOMIC DNA]</scope>
    <source>
        <strain evidence="3">NM-5</strain>
    </source>
</reference>
<evidence type="ECO:0000313" key="3">
    <source>
        <dbReference type="Proteomes" id="UP000076023"/>
    </source>
</evidence>
<dbReference type="STRING" id="690879.TSACC_3489"/>
<keyword evidence="1" id="KW-0472">Membrane</keyword>
<dbReference type="Pfam" id="PF07963">
    <property type="entry name" value="N_methyl"/>
    <property type="match status" value="1"/>
</dbReference>
<feature type="transmembrane region" description="Helical" evidence="1">
    <location>
        <begin position="21"/>
        <end position="45"/>
    </location>
</feature>
<dbReference type="Proteomes" id="UP000076023">
    <property type="component" value="Unassembled WGS sequence"/>
</dbReference>
<proteinExistence type="predicted"/>
<dbReference type="AlphaFoldDB" id="A0A146GFK8"/>